<comment type="pathway">
    <text evidence="5">Amino-acid biosynthesis; L-arginine biosynthesis; N(2)-acetyl-L-ornithine from L-glutamate: step 3/4.</text>
</comment>
<feature type="domain" description="Semialdehyde dehydrogenase NAD-binding" evidence="7">
    <location>
        <begin position="3"/>
        <end position="123"/>
    </location>
</feature>
<dbReference type="PANTHER" id="PTHR32338">
    <property type="entry name" value="N-ACETYL-GAMMA-GLUTAMYL-PHOSPHATE REDUCTASE, CHLOROPLASTIC-RELATED-RELATED"/>
    <property type="match status" value="1"/>
</dbReference>
<evidence type="ECO:0000256" key="3">
    <source>
        <dbReference type="ARBA" id="ARBA00022857"/>
    </source>
</evidence>
<dbReference type="InterPro" id="IPR000534">
    <property type="entry name" value="Semialdehyde_DH_NAD-bd"/>
</dbReference>
<comment type="subcellular location">
    <subcellularLocation>
        <location evidence="5">Cytoplasm</location>
    </subcellularLocation>
</comment>
<evidence type="ECO:0000259" key="7">
    <source>
        <dbReference type="SMART" id="SM00859"/>
    </source>
</evidence>
<dbReference type="GO" id="GO:0006526">
    <property type="term" value="P:L-arginine biosynthetic process"/>
    <property type="evidence" value="ECO:0007669"/>
    <property type="project" value="UniProtKB-UniRule"/>
</dbReference>
<dbReference type="InterPro" id="IPR023013">
    <property type="entry name" value="AGPR_AS"/>
</dbReference>
<dbReference type="PROSITE" id="PS01224">
    <property type="entry name" value="ARGC"/>
    <property type="match status" value="1"/>
</dbReference>
<dbReference type="Pfam" id="PF01118">
    <property type="entry name" value="Semialdhyde_dh"/>
    <property type="match status" value="1"/>
</dbReference>
<comment type="similarity">
    <text evidence="5">Belongs to the NAGSA dehydrogenase family. Type 1 subfamily.</text>
</comment>
<evidence type="ECO:0000256" key="2">
    <source>
        <dbReference type="ARBA" id="ARBA00022605"/>
    </source>
</evidence>
<dbReference type="InterPro" id="IPR000706">
    <property type="entry name" value="AGPR_type-1"/>
</dbReference>
<dbReference type="Gene3D" id="3.30.360.10">
    <property type="entry name" value="Dihydrodipicolinate Reductase, domain 2"/>
    <property type="match status" value="1"/>
</dbReference>
<dbReference type="EC" id="1.2.1.38" evidence="5"/>
<reference evidence="8 9" key="1">
    <citation type="submission" date="2016-10" db="EMBL/GenBank/DDBJ databases">
        <authorList>
            <person name="de Groot N.N."/>
        </authorList>
    </citation>
    <scope>NUCLEOTIDE SEQUENCE [LARGE SCALE GENOMIC DNA]</scope>
    <source>
        <strain evidence="8 9">TC2-24</strain>
    </source>
</reference>
<name>A0A1I0QLF0_9BACT</name>
<dbReference type="EMBL" id="FOIQ01000007">
    <property type="protein sequence ID" value="SEW27853.1"/>
    <property type="molecule type" value="Genomic_DNA"/>
</dbReference>
<keyword evidence="9" id="KW-1185">Reference proteome</keyword>
<dbReference type="InterPro" id="IPR050085">
    <property type="entry name" value="AGPR"/>
</dbReference>
<dbReference type="AlphaFoldDB" id="A0A1I0QLF0"/>
<evidence type="ECO:0000256" key="4">
    <source>
        <dbReference type="ARBA" id="ARBA00023002"/>
    </source>
</evidence>
<feature type="active site" evidence="5 6">
    <location>
        <position position="131"/>
    </location>
</feature>
<dbReference type="Gene3D" id="3.40.50.720">
    <property type="entry name" value="NAD(P)-binding Rossmann-like Domain"/>
    <property type="match status" value="1"/>
</dbReference>
<comment type="function">
    <text evidence="5">Catalyzes the NADPH-dependent reduction of N-acetyl-5-glutamyl phosphate to yield N-acetyl-L-glutamate 5-semialdehyde.</text>
</comment>
<dbReference type="RefSeq" id="WP_091902020.1">
    <property type="nucleotide sequence ID" value="NZ_FOIQ01000007.1"/>
</dbReference>
<organism evidence="8 9">
    <name type="scientific">Prevotella aff. ruminicola Tc2-24</name>
    <dbReference type="NCBI Taxonomy" id="81582"/>
    <lineage>
        <taxon>Bacteria</taxon>
        <taxon>Pseudomonadati</taxon>
        <taxon>Bacteroidota</taxon>
        <taxon>Bacteroidia</taxon>
        <taxon>Bacteroidales</taxon>
        <taxon>Prevotellaceae</taxon>
        <taxon>Prevotella</taxon>
    </lineage>
</organism>
<dbReference type="GO" id="GO:0070401">
    <property type="term" value="F:NADP+ binding"/>
    <property type="evidence" value="ECO:0007669"/>
    <property type="project" value="InterPro"/>
</dbReference>
<dbReference type="GO" id="GO:0005737">
    <property type="term" value="C:cytoplasm"/>
    <property type="evidence" value="ECO:0007669"/>
    <property type="project" value="UniProtKB-SubCell"/>
</dbReference>
<dbReference type="UniPathway" id="UPA00068">
    <property type="reaction ID" value="UER00108"/>
</dbReference>
<proteinExistence type="inferred from homology"/>
<dbReference type="SMART" id="SM00859">
    <property type="entry name" value="Semialdhyde_dh"/>
    <property type="match status" value="1"/>
</dbReference>
<keyword evidence="2 5" id="KW-0028">Amino-acid biosynthesis</keyword>
<keyword evidence="1 5" id="KW-0055">Arginine biosynthesis</keyword>
<sequence>MIKVGILGAAGYTGGELIRLLLNHPETEIVFANSESNAGNPVCDVHEGLVGETDLCFTNEMPFNKVDVVFFCFGHGKSEQFLKEHVIPENVKIIDLAQDFRIKGDHDYVYGLPEINKIEIQKAQHVANPGCFATCIQVALLPAAHLGLLKEDVAVNAITGSTGAGQKPGATTHFSWRNNNLSIYKPFQHQHIAEIRQSLKQVQGTLDADIDFIPYRGDFARGIFCTAVVKTTAPVEDVIKVYQDFYHDAAFTHYCNKPIDLKQVVNTNKALVHVEKYGNKLLITSCIDNLLKGAVGQAVQNMNIMFGIDETTGLRLKASAF</sequence>
<keyword evidence="4 5" id="KW-0560">Oxidoreductase</keyword>
<dbReference type="PANTHER" id="PTHR32338:SF10">
    <property type="entry name" value="N-ACETYL-GAMMA-GLUTAMYL-PHOSPHATE REDUCTASE, CHLOROPLASTIC-RELATED"/>
    <property type="match status" value="1"/>
</dbReference>
<dbReference type="NCBIfam" id="TIGR01850">
    <property type="entry name" value="argC"/>
    <property type="match status" value="1"/>
</dbReference>
<comment type="catalytic activity">
    <reaction evidence="5">
        <text>N-acetyl-L-glutamate 5-semialdehyde + phosphate + NADP(+) = N-acetyl-L-glutamyl 5-phosphate + NADPH + H(+)</text>
        <dbReference type="Rhea" id="RHEA:21588"/>
        <dbReference type="ChEBI" id="CHEBI:15378"/>
        <dbReference type="ChEBI" id="CHEBI:29123"/>
        <dbReference type="ChEBI" id="CHEBI:43474"/>
        <dbReference type="ChEBI" id="CHEBI:57783"/>
        <dbReference type="ChEBI" id="CHEBI:57936"/>
        <dbReference type="ChEBI" id="CHEBI:58349"/>
        <dbReference type="EC" id="1.2.1.38"/>
    </reaction>
</comment>
<dbReference type="GO" id="GO:0051287">
    <property type="term" value="F:NAD binding"/>
    <property type="evidence" value="ECO:0007669"/>
    <property type="project" value="InterPro"/>
</dbReference>
<dbReference type="InterPro" id="IPR036291">
    <property type="entry name" value="NAD(P)-bd_dom_sf"/>
</dbReference>
<dbReference type="InterPro" id="IPR058924">
    <property type="entry name" value="AGPR_dimerisation_dom"/>
</dbReference>
<accession>A0A1I0QLF0</accession>
<keyword evidence="3 5" id="KW-0521">NADP</keyword>
<gene>
    <name evidence="5" type="primary">argC</name>
    <name evidence="8" type="ORF">SAMN04487850_2516</name>
</gene>
<dbReference type="HAMAP" id="MF_00150">
    <property type="entry name" value="ArgC_type1"/>
    <property type="match status" value="1"/>
</dbReference>
<evidence type="ECO:0000256" key="5">
    <source>
        <dbReference type="HAMAP-Rule" id="MF_00150"/>
    </source>
</evidence>
<evidence type="ECO:0000313" key="8">
    <source>
        <dbReference type="EMBL" id="SEW27853.1"/>
    </source>
</evidence>
<evidence type="ECO:0000256" key="6">
    <source>
        <dbReference type="PROSITE-ProRule" id="PRU10010"/>
    </source>
</evidence>
<dbReference type="CDD" id="cd17895">
    <property type="entry name" value="AGPR_1_N"/>
    <property type="match status" value="1"/>
</dbReference>
<dbReference type="CDD" id="cd23934">
    <property type="entry name" value="AGPR_1_C"/>
    <property type="match status" value="1"/>
</dbReference>
<dbReference type="GO" id="GO:0003942">
    <property type="term" value="F:N-acetyl-gamma-glutamyl-phosphate reductase activity"/>
    <property type="evidence" value="ECO:0007669"/>
    <property type="project" value="UniProtKB-UniRule"/>
</dbReference>
<dbReference type="SUPFAM" id="SSF51735">
    <property type="entry name" value="NAD(P)-binding Rossmann-fold domains"/>
    <property type="match status" value="1"/>
</dbReference>
<evidence type="ECO:0000256" key="1">
    <source>
        <dbReference type="ARBA" id="ARBA00022571"/>
    </source>
</evidence>
<dbReference type="Proteomes" id="UP000199373">
    <property type="component" value="Unassembled WGS sequence"/>
</dbReference>
<evidence type="ECO:0000313" key="9">
    <source>
        <dbReference type="Proteomes" id="UP000199373"/>
    </source>
</evidence>
<protein>
    <recommendedName>
        <fullName evidence="5">N-acetyl-gamma-glutamyl-phosphate reductase</fullName>
        <shortName evidence="5">AGPR</shortName>
        <ecNumber evidence="5">1.2.1.38</ecNumber>
    </recommendedName>
    <alternativeName>
        <fullName evidence="5">N-acetyl-glutamate semialdehyde dehydrogenase</fullName>
        <shortName evidence="5">NAGSA dehydrogenase</shortName>
    </alternativeName>
</protein>
<keyword evidence="5" id="KW-0963">Cytoplasm</keyword>
<dbReference type="SUPFAM" id="SSF55347">
    <property type="entry name" value="Glyceraldehyde-3-phosphate dehydrogenase-like, C-terminal domain"/>
    <property type="match status" value="1"/>
</dbReference>
<dbReference type="Pfam" id="PF22698">
    <property type="entry name" value="Semialdhyde_dhC_1"/>
    <property type="match status" value="1"/>
</dbReference>